<feature type="region of interest" description="Disordered" evidence="11">
    <location>
        <begin position="604"/>
        <end position="639"/>
    </location>
</feature>
<gene>
    <name evidence="13" type="ORF">FH972_022901</name>
</gene>
<feature type="region of interest" description="Disordered" evidence="11">
    <location>
        <begin position="1375"/>
        <end position="1421"/>
    </location>
</feature>
<feature type="compositionally biased region" description="Low complexity" evidence="11">
    <location>
        <begin position="604"/>
        <end position="613"/>
    </location>
</feature>
<keyword evidence="5 10" id="KW-0521">NADP</keyword>
<dbReference type="InterPro" id="IPR046464">
    <property type="entry name" value="SWI-SNF_Ssr4_C"/>
</dbReference>
<dbReference type="EMBL" id="VIBQ01000013">
    <property type="protein sequence ID" value="KAB8345846.1"/>
    <property type="molecule type" value="Genomic_DNA"/>
</dbReference>
<keyword evidence="6 10" id="KW-0560">Oxidoreductase</keyword>
<comment type="catalytic activity">
    <reaction evidence="9 10">
        <text>6-phospho-D-gluconate + NADP(+) = D-ribulose 5-phosphate + CO2 + NADPH</text>
        <dbReference type="Rhea" id="RHEA:10116"/>
        <dbReference type="ChEBI" id="CHEBI:16526"/>
        <dbReference type="ChEBI" id="CHEBI:57783"/>
        <dbReference type="ChEBI" id="CHEBI:58121"/>
        <dbReference type="ChEBI" id="CHEBI:58349"/>
        <dbReference type="ChEBI" id="CHEBI:58759"/>
        <dbReference type="EC" id="1.1.1.44"/>
    </reaction>
</comment>
<dbReference type="InterPro" id="IPR008927">
    <property type="entry name" value="6-PGluconate_DH-like_C_sf"/>
</dbReference>
<dbReference type="InterPro" id="IPR006183">
    <property type="entry name" value="Pgluconate_DH"/>
</dbReference>
<dbReference type="InterPro" id="IPR013328">
    <property type="entry name" value="6PGD_dom2"/>
</dbReference>
<reference evidence="13 14" key="1">
    <citation type="submission" date="2019-06" db="EMBL/GenBank/DDBJ databases">
        <title>A chromosomal-level reference genome of Carpinus fangiana (Coryloideae, Betulaceae).</title>
        <authorList>
            <person name="Yang X."/>
            <person name="Wang Z."/>
            <person name="Zhang L."/>
            <person name="Hao G."/>
            <person name="Liu J."/>
            <person name="Yang Y."/>
        </authorList>
    </citation>
    <scope>NUCLEOTIDE SEQUENCE [LARGE SCALE GENOMIC DNA]</scope>
    <source>
        <strain evidence="13">Cfa_2016G</strain>
        <tissue evidence="13">Leaf</tissue>
    </source>
</reference>
<dbReference type="EC" id="1.1.1.44" evidence="10"/>
<dbReference type="InterPro" id="IPR006113">
    <property type="entry name" value="6PGDH_Gnd/GntZ"/>
</dbReference>
<dbReference type="Pfam" id="PF03446">
    <property type="entry name" value="NAD_binding_2"/>
    <property type="match status" value="1"/>
</dbReference>
<dbReference type="InterPro" id="IPR036291">
    <property type="entry name" value="NAD(P)-bd_dom_sf"/>
</dbReference>
<comment type="caution">
    <text evidence="13">The sequence shown here is derived from an EMBL/GenBank/DDBJ whole genome shotgun (WGS) entry which is preliminary data.</text>
</comment>
<organism evidence="13 14">
    <name type="scientific">Carpinus fangiana</name>
    <dbReference type="NCBI Taxonomy" id="176857"/>
    <lineage>
        <taxon>Eukaryota</taxon>
        <taxon>Viridiplantae</taxon>
        <taxon>Streptophyta</taxon>
        <taxon>Embryophyta</taxon>
        <taxon>Tracheophyta</taxon>
        <taxon>Spermatophyta</taxon>
        <taxon>Magnoliopsida</taxon>
        <taxon>eudicotyledons</taxon>
        <taxon>Gunneridae</taxon>
        <taxon>Pentapetalae</taxon>
        <taxon>rosids</taxon>
        <taxon>fabids</taxon>
        <taxon>Fagales</taxon>
        <taxon>Betulaceae</taxon>
        <taxon>Carpinus</taxon>
    </lineage>
</organism>
<evidence type="ECO:0000256" key="8">
    <source>
        <dbReference type="ARBA" id="ARBA00023126"/>
    </source>
</evidence>
<dbReference type="InterPro" id="IPR006184">
    <property type="entry name" value="6PGdom_BS"/>
</dbReference>
<keyword evidence="7 10" id="KW-0311">Gluconate utilization</keyword>
<dbReference type="UniPathway" id="UPA00115">
    <property type="reaction ID" value="UER00410"/>
</dbReference>
<dbReference type="PROSITE" id="PS00461">
    <property type="entry name" value="6PGD"/>
    <property type="match status" value="1"/>
</dbReference>
<evidence type="ECO:0000256" key="11">
    <source>
        <dbReference type="SAM" id="MobiDB-lite"/>
    </source>
</evidence>
<dbReference type="InterPro" id="IPR006114">
    <property type="entry name" value="6PGDH_C"/>
</dbReference>
<dbReference type="GO" id="GO:0004616">
    <property type="term" value="F:phosphogluconate dehydrogenase (decarboxylating) activity"/>
    <property type="evidence" value="ECO:0007669"/>
    <property type="project" value="UniProtKB-EC"/>
</dbReference>
<dbReference type="FunFam" id="1.10.1040.10:FF:000002">
    <property type="entry name" value="6-phosphogluconate dehydrogenase, decarboxylating"/>
    <property type="match status" value="1"/>
</dbReference>
<protein>
    <recommendedName>
        <fullName evidence="10">6-phosphogluconate dehydrogenase, decarboxylating</fullName>
        <ecNumber evidence="10">1.1.1.44</ecNumber>
    </recommendedName>
</protein>
<dbReference type="GO" id="GO:0006338">
    <property type="term" value="P:chromatin remodeling"/>
    <property type="evidence" value="ECO:0007669"/>
    <property type="project" value="InterPro"/>
</dbReference>
<comment type="pathway">
    <text evidence="2 10">Carbohydrate degradation; pentose phosphate pathway; D-ribulose 5-phosphate from D-glucose 6-phosphate (oxidative stage): step 3/3.</text>
</comment>
<dbReference type="SMART" id="SM01350">
    <property type="entry name" value="6PGD"/>
    <property type="match status" value="1"/>
</dbReference>
<dbReference type="PRINTS" id="PR00076">
    <property type="entry name" value="6PGDHDRGNASE"/>
</dbReference>
<dbReference type="Proteomes" id="UP000327013">
    <property type="component" value="Unassembled WGS sequence"/>
</dbReference>
<sequence length="1421" mass="155767">MASEQANRRLAHINVGGERRHDPRGDFGLIGLAVMGQNLILNAADHGFNCVAYNRTVSKVDRFLENEAKGKPIEGAHSVKEFISKLKKPRRMMLLVMAGKPVDDFIEQLLEGGAEEGDIIIDGGNSHFPDTNRRTKYLSSKGIRFVGTGVSGGEEGARYGPSIMPGGNEEAWPYVKDVLQSISAKSDGEACCQWVGDEGAGHYVKMVHNGIEYGDMQLICEAYDIMKRGLGMKNKEIGDVFTQWNKGVLDSFLIEITRDIMYFNDEDGTPLLEKILDSAGQKGTGKWTAINALDLGMPVTLIGEAVFSRCLSSLKPERVRASKKLPGPTASFSGDKQTVLANLEQALYASKIISYAQGFMLIQNAAKEYSWKLNKPEIALMWRGGCIIRSVFLKDITTAYRNNPDLENLLFDDFFLKAITKAQEGWRDIVSKGANWGIPTPAFSTALSFYDGLRSENLPANLLQAQRDYFGAHTFRIKPEFANATYPDGKDNHVNWTGRGGFHMELSHYSRIVRVGMKSLREPMKRTCQVIKLKFKKVTTTDVAWPFEIMNAIRATKLFNAKLSTRQAIAHHINSCNNAGPKPGGAAAFAAACASSLDLSLPSPASWPSSRSSPHPPSECTASCAPDAPREMGDSLLSASTDGYAPPLLSSRDRLLTSLVQTMEIFVREAGFIPGREPVAVHRRLRYRLVASPNGSPVETELEIVHYTQNAPEHRMRANSIQLDPGLQNLLQQRAHLDQNGPIDRKEFMLHDQASWPRLNFPNQARPIPGNPYQNNPMGGRPGMPGHAAPPPPFAFNQPPGMRPGGMMGPSPVKGRPGQPQPPGLVSASRSRDENPILADEELAAAGDFMDLLTPRDLSAIRYKQHHEWMEEILASPYGTSQITPVSLRFQLSGDLSSITQGMFEGEDATRITDEQVKELEKRVDAYQKTGEAQLADMRRSHQEKMNEFSQQKLFASLERQLAEAGKNGAGDQPTIERLIGEAERATGAKLRSRADVVEVQKGGLLERGKENIGMGDSSNDVDVDVADALGLDMIADGSNGVDGQHNGQDAGTDDFADFANLDTAGEALQDFYTDNACGPRRTSVPALISRVGLMTQGEAAASEGFSGSLGGVILRLDGLTCGGRRLRRTYPSRRRCGGCWWRRCWRWRGLTRPAASSRRKHGAVAELNLLLTLTAEHMDNSRRSAWHERALQSAASPTTPDRTPCRDARLEDSEVSIFRTTSFDRAAACMVARLKSFVRWSSQVISEAGPLRPMAHRPDLHRRWQQEHRGGELGARLRAVVVSGAAGESVPPIGCGGTAHIHGRFIDPRLKARWLRVAARSEGTDAQRSWALERKGGGGVRHGRKGLWRVGVKPGQDDAETGAVPHMWAGAAARGSGGSGWRRDVAQQTAPGIVRLRPRYSRHAARDADPPPSVGWRPLG</sequence>
<dbReference type="FunFam" id="3.40.50.720:FF:000007">
    <property type="entry name" value="6-phosphogluconate dehydrogenase, decarboxylating"/>
    <property type="match status" value="1"/>
</dbReference>
<evidence type="ECO:0000256" key="9">
    <source>
        <dbReference type="ARBA" id="ARBA00048640"/>
    </source>
</evidence>
<keyword evidence="14" id="KW-1185">Reference proteome</keyword>
<dbReference type="PANTHER" id="PTHR11811">
    <property type="entry name" value="6-PHOSPHOGLUCONATE DEHYDROGENASE"/>
    <property type="match status" value="1"/>
</dbReference>
<evidence type="ECO:0000256" key="3">
    <source>
        <dbReference type="ARBA" id="ARBA00008419"/>
    </source>
</evidence>
<evidence type="ECO:0000259" key="12">
    <source>
        <dbReference type="SMART" id="SM01350"/>
    </source>
</evidence>
<evidence type="ECO:0000313" key="13">
    <source>
        <dbReference type="EMBL" id="KAB8345846.1"/>
    </source>
</evidence>
<dbReference type="Gene3D" id="3.40.50.720">
    <property type="entry name" value="NAD(P)-binding Rossmann-like Domain"/>
    <property type="match status" value="1"/>
</dbReference>
<dbReference type="OrthoDB" id="434986at2759"/>
<comment type="function">
    <text evidence="1">Catalyzes the oxidative decarboxylation of 6-phosphogluconate to ribulose 5-phosphate and CO(2), with concomitant reduction of NADP to NADPH.</text>
</comment>
<evidence type="ECO:0000256" key="5">
    <source>
        <dbReference type="ARBA" id="ARBA00022857"/>
    </source>
</evidence>
<dbReference type="NCBIfam" id="TIGR00873">
    <property type="entry name" value="gnd"/>
    <property type="match status" value="1"/>
</dbReference>
<dbReference type="NCBIfam" id="NF006765">
    <property type="entry name" value="PRK09287.1"/>
    <property type="match status" value="1"/>
</dbReference>
<comment type="subunit">
    <text evidence="4">Homodimer.</text>
</comment>
<evidence type="ECO:0000256" key="2">
    <source>
        <dbReference type="ARBA" id="ARBA00004874"/>
    </source>
</evidence>
<dbReference type="Gene3D" id="1.10.1040.10">
    <property type="entry name" value="N-(1-d-carboxylethyl)-l-norvaline Dehydrogenase, domain 2"/>
    <property type="match status" value="1"/>
</dbReference>
<name>A0A5N6KTK7_9ROSI</name>
<dbReference type="Pfam" id="PF08549">
    <property type="entry name" value="SWI-SNF_Ssr4_N"/>
    <property type="match status" value="1"/>
</dbReference>
<proteinExistence type="inferred from homology"/>
<accession>A0A5N6KTK7</accession>
<comment type="similarity">
    <text evidence="3 10">Belongs to the 6-phosphogluconate dehydrogenase family.</text>
</comment>
<dbReference type="Pfam" id="PF00393">
    <property type="entry name" value="6PGD"/>
    <property type="match status" value="1"/>
</dbReference>
<dbReference type="SUPFAM" id="SSF51735">
    <property type="entry name" value="NAD(P)-binding Rossmann-fold domains"/>
    <property type="match status" value="1"/>
</dbReference>
<dbReference type="InterPro" id="IPR006115">
    <property type="entry name" value="6PGDH_NADP-bd"/>
</dbReference>
<dbReference type="FunFam" id="1.20.5.320:FF:000002">
    <property type="entry name" value="6-phosphogluconate dehydrogenase, decarboxylating"/>
    <property type="match status" value="1"/>
</dbReference>
<dbReference type="GO" id="GO:0050661">
    <property type="term" value="F:NADP binding"/>
    <property type="evidence" value="ECO:0007669"/>
    <property type="project" value="InterPro"/>
</dbReference>
<evidence type="ECO:0000256" key="6">
    <source>
        <dbReference type="ARBA" id="ARBA00023002"/>
    </source>
</evidence>
<dbReference type="InterPro" id="IPR013859">
    <property type="entry name" value="Ssr4_N"/>
</dbReference>
<dbReference type="GO" id="GO:0019521">
    <property type="term" value="P:D-gluconate metabolic process"/>
    <property type="evidence" value="ECO:0007669"/>
    <property type="project" value="UniProtKB-KW"/>
</dbReference>
<dbReference type="GO" id="GO:0006098">
    <property type="term" value="P:pentose-phosphate shunt"/>
    <property type="evidence" value="ECO:0007669"/>
    <property type="project" value="UniProtKB-UniPathway"/>
</dbReference>
<feature type="region of interest" description="Disordered" evidence="11">
    <location>
        <begin position="764"/>
        <end position="832"/>
    </location>
</feature>
<feature type="domain" description="6-phosphogluconate dehydrogenase C-terminal" evidence="12">
    <location>
        <begin position="201"/>
        <end position="497"/>
    </location>
</feature>
<dbReference type="Gene3D" id="1.20.5.320">
    <property type="entry name" value="6-Phosphogluconate Dehydrogenase, domain 3"/>
    <property type="match status" value="1"/>
</dbReference>
<evidence type="ECO:0000256" key="4">
    <source>
        <dbReference type="ARBA" id="ARBA00011738"/>
    </source>
</evidence>
<keyword evidence="8 10" id="KW-0570">Pentose shunt</keyword>
<dbReference type="Pfam" id="PF20497">
    <property type="entry name" value="SWI-SNF_Ssr4_C"/>
    <property type="match status" value="1"/>
</dbReference>
<evidence type="ECO:0000256" key="7">
    <source>
        <dbReference type="ARBA" id="ARBA00023064"/>
    </source>
</evidence>
<feature type="region of interest" description="Disordered" evidence="11">
    <location>
        <begin position="1185"/>
        <end position="1207"/>
    </location>
</feature>
<evidence type="ECO:0000256" key="1">
    <source>
        <dbReference type="ARBA" id="ARBA00002526"/>
    </source>
</evidence>
<dbReference type="SUPFAM" id="SSF48179">
    <property type="entry name" value="6-phosphogluconate dehydrogenase C-terminal domain-like"/>
    <property type="match status" value="1"/>
</dbReference>
<feature type="compositionally biased region" description="Low complexity" evidence="11">
    <location>
        <begin position="775"/>
        <end position="787"/>
    </location>
</feature>
<evidence type="ECO:0000256" key="10">
    <source>
        <dbReference type="RuleBase" id="RU000485"/>
    </source>
</evidence>
<evidence type="ECO:0000313" key="14">
    <source>
        <dbReference type="Proteomes" id="UP000327013"/>
    </source>
</evidence>